<evidence type="ECO:0000313" key="3">
    <source>
        <dbReference type="Proteomes" id="UP001596250"/>
    </source>
</evidence>
<comment type="caution">
    <text evidence="2">The sequence shown here is derived from an EMBL/GenBank/DDBJ whole genome shotgun (WGS) entry which is preliminary data.</text>
</comment>
<dbReference type="Proteomes" id="UP001596250">
    <property type="component" value="Unassembled WGS sequence"/>
</dbReference>
<gene>
    <name evidence="2" type="ORF">ACFPXP_12575</name>
</gene>
<dbReference type="PANTHER" id="PTHR43283">
    <property type="entry name" value="BETA-LACTAMASE-RELATED"/>
    <property type="match status" value="1"/>
</dbReference>
<keyword evidence="3" id="KW-1185">Reference proteome</keyword>
<sequence length="475" mass="53856">MKHQLERVKPEQAGISSAGLGKFLDYIEDMNINLHSFMLLRYGHIAAEGYYKPFHRHLLHPIFSVSKSITSAAVGIAIQEGLFSLQDRVIDFFQDKLAEDVHPYTAMMQVKHLLSMQTVHPGSTDTQGEDWVYSFLNTPPSYPPGTIFAYDTTATHTLCAIIQRTSGQTVLDYLRPRLFDPIGIGQIEWESCPQQINKGGSGIWCTTEDMARFGQLYLQDGIWDGKRILPKGWVERSTSKIVDNSNAKALLDGRQGYGYQFWRCRNDAYCAFGMGGQFIVVVPHKQIVFVTTANTLQNRDEHQLILNGFWEYIYAAAADEPVQDNPLQYRRLLKQIERLQLVLPKSLDRAAPAEETTKRKYILNSNPLGYTSCEITLGPTPELKFCTDQRRVTICSFSFDQPLIGTDPFFGFEAACGASWMDSQTMIVQMQLLNQMQMFLLTCRFEDHFLVIQVKPIGTMKCGHIDCVLIGNTQD</sequence>
<proteinExistence type="predicted"/>
<reference evidence="3" key="1">
    <citation type="journal article" date="2019" name="Int. J. Syst. Evol. Microbiol.">
        <title>The Global Catalogue of Microorganisms (GCM) 10K type strain sequencing project: providing services to taxonomists for standard genome sequencing and annotation.</title>
        <authorList>
            <consortium name="The Broad Institute Genomics Platform"/>
            <consortium name="The Broad Institute Genome Sequencing Center for Infectious Disease"/>
            <person name="Wu L."/>
            <person name="Ma J."/>
        </authorList>
    </citation>
    <scope>NUCLEOTIDE SEQUENCE [LARGE SCALE GENOMIC DNA]</scope>
    <source>
        <strain evidence="3">CCM 8749</strain>
    </source>
</reference>
<dbReference type="Pfam" id="PF00144">
    <property type="entry name" value="Beta-lactamase"/>
    <property type="match status" value="1"/>
</dbReference>
<evidence type="ECO:0000313" key="2">
    <source>
        <dbReference type="EMBL" id="MFC5987240.1"/>
    </source>
</evidence>
<protein>
    <submittedName>
        <fullName evidence="2">Serine hydrolase domain-containing protein</fullName>
        <ecNumber evidence="2">3.-.-.-</ecNumber>
    </submittedName>
</protein>
<dbReference type="InterPro" id="IPR001466">
    <property type="entry name" value="Beta-lactam-related"/>
</dbReference>
<accession>A0ABW1IQ38</accession>
<dbReference type="Gene3D" id="3.40.710.10">
    <property type="entry name" value="DD-peptidase/beta-lactamase superfamily"/>
    <property type="match status" value="1"/>
</dbReference>
<dbReference type="RefSeq" id="WP_379894583.1">
    <property type="nucleotide sequence ID" value="NZ_CBCSCT010000048.1"/>
</dbReference>
<organism evidence="2 3">
    <name type="scientific">Marinicrinis lubricantis</name>
    <dbReference type="NCBI Taxonomy" id="2086470"/>
    <lineage>
        <taxon>Bacteria</taxon>
        <taxon>Bacillati</taxon>
        <taxon>Bacillota</taxon>
        <taxon>Bacilli</taxon>
        <taxon>Bacillales</taxon>
        <taxon>Paenibacillaceae</taxon>
    </lineage>
</organism>
<dbReference type="SUPFAM" id="SSF56601">
    <property type="entry name" value="beta-lactamase/transpeptidase-like"/>
    <property type="match status" value="1"/>
</dbReference>
<dbReference type="EMBL" id="JBHSQV010000156">
    <property type="protein sequence ID" value="MFC5987240.1"/>
    <property type="molecule type" value="Genomic_DNA"/>
</dbReference>
<dbReference type="EC" id="3.-.-.-" evidence="2"/>
<keyword evidence="2" id="KW-0378">Hydrolase</keyword>
<evidence type="ECO:0000259" key="1">
    <source>
        <dbReference type="Pfam" id="PF00144"/>
    </source>
</evidence>
<dbReference type="InterPro" id="IPR050789">
    <property type="entry name" value="Diverse_Enzym_Activities"/>
</dbReference>
<dbReference type="InterPro" id="IPR012338">
    <property type="entry name" value="Beta-lactam/transpept-like"/>
</dbReference>
<name>A0ABW1IQ38_9BACL</name>
<dbReference type="PANTHER" id="PTHR43283:SF7">
    <property type="entry name" value="BETA-LACTAMASE-RELATED DOMAIN-CONTAINING PROTEIN"/>
    <property type="match status" value="1"/>
</dbReference>
<feature type="domain" description="Beta-lactamase-related" evidence="1">
    <location>
        <begin position="40"/>
        <end position="300"/>
    </location>
</feature>
<dbReference type="GO" id="GO:0016787">
    <property type="term" value="F:hydrolase activity"/>
    <property type="evidence" value="ECO:0007669"/>
    <property type="project" value="UniProtKB-KW"/>
</dbReference>